<dbReference type="GO" id="GO:0042910">
    <property type="term" value="F:xenobiotic transmembrane transporter activity"/>
    <property type="evidence" value="ECO:0007669"/>
    <property type="project" value="InterPro"/>
</dbReference>
<dbReference type="PIRSF" id="PIRSF006603">
    <property type="entry name" value="DinF"/>
    <property type="match status" value="1"/>
</dbReference>
<dbReference type="InterPro" id="IPR050222">
    <property type="entry name" value="MATE_MdtK"/>
</dbReference>
<protein>
    <recommendedName>
        <fullName evidence="4">Probable multidrug resistance protein NorM</fullName>
    </recommendedName>
    <alternativeName>
        <fullName evidence="12">Multidrug-efflux transporter</fullName>
    </alternativeName>
</protein>
<keyword evidence="10" id="KW-0406">Ion transport</keyword>
<dbReference type="InterPro" id="IPR048279">
    <property type="entry name" value="MdtK-like"/>
</dbReference>
<dbReference type="GO" id="GO:0006811">
    <property type="term" value="P:monoatomic ion transport"/>
    <property type="evidence" value="ECO:0007669"/>
    <property type="project" value="UniProtKB-KW"/>
</dbReference>
<dbReference type="GO" id="GO:0015297">
    <property type="term" value="F:antiporter activity"/>
    <property type="evidence" value="ECO:0007669"/>
    <property type="project" value="UniProtKB-KW"/>
</dbReference>
<sequence length="451" mass="49719">MRKYFGSRQFNGQLLKLAMPIMIQNVINSSLNFIDNLMVGQLGSAVIGGIAASNRFFAIMNSGTASITGTCGIFISQFYGANNEEKIKESFRIAIWISFLLMIPFLIGAWVFPNLIISFFIDDPQIIDVGVRYMRIMGFSYIPLCYSSAVGSAMRSIGKPKMPMTICGISVTIKLLLNFIFMFGAFGMPGMGVEGAAAATVITRFIEAGLYAAAMKINAFVFATKLREMHQITWPLLKRIVYKAVPFYLNDMLWQASNSVILKCFGTRGELNYSAYAIASTIMDIFHTFDGGIGSAVTVFISQKLGNGDLHHAQKSGYQAKGFSMSAAVILFIMMLCSCTIIPVVYSGSPAEVISVSQKLILLQSAGFLFYELSMMNYYIFKAGGDTRSIVIMDCGFVWIIHVPLLVGVAYYTGLNIYALMGVNIFAEMVKFLVATGLFKQEHWIKNLAKS</sequence>
<feature type="transmembrane region" description="Helical" evidence="13">
    <location>
        <begin position="133"/>
        <end position="154"/>
    </location>
</feature>
<proteinExistence type="inferred from homology"/>
<evidence type="ECO:0000256" key="8">
    <source>
        <dbReference type="ARBA" id="ARBA00022692"/>
    </source>
</evidence>
<evidence type="ECO:0000256" key="10">
    <source>
        <dbReference type="ARBA" id="ARBA00023065"/>
    </source>
</evidence>
<feature type="transmembrane region" description="Helical" evidence="13">
    <location>
        <begin position="391"/>
        <end position="411"/>
    </location>
</feature>
<evidence type="ECO:0000256" key="2">
    <source>
        <dbReference type="ARBA" id="ARBA00004651"/>
    </source>
</evidence>
<dbReference type="AlphaFoldDB" id="A0AB35UJP8"/>
<dbReference type="Pfam" id="PF01554">
    <property type="entry name" value="MatE"/>
    <property type="match status" value="2"/>
</dbReference>
<keyword evidence="5" id="KW-0813">Transport</keyword>
<feature type="transmembrane region" description="Helical" evidence="13">
    <location>
        <begin position="325"/>
        <end position="348"/>
    </location>
</feature>
<feature type="transmembrane region" description="Helical" evidence="13">
    <location>
        <begin position="93"/>
        <end position="121"/>
    </location>
</feature>
<comment type="subcellular location">
    <subcellularLocation>
        <location evidence="2">Cell membrane</location>
        <topology evidence="2">Multi-pass membrane protein</topology>
    </subcellularLocation>
</comment>
<reference evidence="14" key="1">
    <citation type="submission" date="2022-03" db="EMBL/GenBank/DDBJ databases">
        <title>First case of bacteraemia caused by Dielma fastidiosa in a patient hospitalised with diverticulitis.</title>
        <authorList>
            <person name="Forman-Ankjaer B."/>
            <person name="Hvid-Jensen F."/>
            <person name="Kobel C.M."/>
            <person name="Greve T."/>
        </authorList>
    </citation>
    <scope>NUCLEOTIDE SEQUENCE</scope>
    <source>
        <strain evidence="14">AUH_DF_2021</strain>
    </source>
</reference>
<dbReference type="PANTHER" id="PTHR43298">
    <property type="entry name" value="MULTIDRUG RESISTANCE PROTEIN NORM-RELATED"/>
    <property type="match status" value="1"/>
</dbReference>
<feature type="transmembrane region" description="Helical" evidence="13">
    <location>
        <begin position="360"/>
        <end position="379"/>
    </location>
</feature>
<comment type="function">
    <text evidence="1">Multidrug efflux pump.</text>
</comment>
<dbReference type="Proteomes" id="UP001276902">
    <property type="component" value="Unassembled WGS sequence"/>
</dbReference>
<evidence type="ECO:0000256" key="13">
    <source>
        <dbReference type="SAM" id="Phobius"/>
    </source>
</evidence>
<dbReference type="InterPro" id="IPR002528">
    <property type="entry name" value="MATE_fam"/>
</dbReference>
<feature type="transmembrane region" description="Helical" evidence="13">
    <location>
        <begin position="208"/>
        <end position="226"/>
    </location>
</feature>
<gene>
    <name evidence="14" type="ORF">MQE39_08960</name>
</gene>
<dbReference type="GO" id="GO:0005886">
    <property type="term" value="C:plasma membrane"/>
    <property type="evidence" value="ECO:0007669"/>
    <property type="project" value="UniProtKB-SubCell"/>
</dbReference>
<evidence type="ECO:0000256" key="1">
    <source>
        <dbReference type="ARBA" id="ARBA00003408"/>
    </source>
</evidence>
<evidence type="ECO:0000256" key="6">
    <source>
        <dbReference type="ARBA" id="ARBA00022449"/>
    </source>
</evidence>
<dbReference type="PANTHER" id="PTHR43298:SF2">
    <property type="entry name" value="FMN_FAD EXPORTER YEEO-RELATED"/>
    <property type="match status" value="1"/>
</dbReference>
<evidence type="ECO:0000256" key="9">
    <source>
        <dbReference type="ARBA" id="ARBA00022989"/>
    </source>
</evidence>
<dbReference type="NCBIfam" id="TIGR00797">
    <property type="entry name" value="matE"/>
    <property type="match status" value="1"/>
</dbReference>
<dbReference type="RefSeq" id="WP_320883597.1">
    <property type="nucleotide sequence ID" value="NZ_BAABZA010000006.1"/>
</dbReference>
<keyword evidence="7" id="KW-1003">Cell membrane</keyword>
<name>A0AB35UJP8_9FIRM</name>
<evidence type="ECO:0000256" key="5">
    <source>
        <dbReference type="ARBA" id="ARBA00022448"/>
    </source>
</evidence>
<evidence type="ECO:0000256" key="12">
    <source>
        <dbReference type="ARBA" id="ARBA00031636"/>
    </source>
</evidence>
<keyword evidence="6" id="KW-0050">Antiport</keyword>
<keyword evidence="8 13" id="KW-0812">Transmembrane</keyword>
<evidence type="ECO:0000256" key="11">
    <source>
        <dbReference type="ARBA" id="ARBA00023136"/>
    </source>
</evidence>
<evidence type="ECO:0000256" key="4">
    <source>
        <dbReference type="ARBA" id="ARBA00020268"/>
    </source>
</evidence>
<comment type="caution">
    <text evidence="14">The sequence shown here is derived from an EMBL/GenBank/DDBJ whole genome shotgun (WGS) entry which is preliminary data.</text>
</comment>
<evidence type="ECO:0000256" key="7">
    <source>
        <dbReference type="ARBA" id="ARBA00022475"/>
    </source>
</evidence>
<keyword evidence="11 13" id="KW-0472">Membrane</keyword>
<comment type="similarity">
    <text evidence="3">Belongs to the multi antimicrobial extrusion (MATE) (TC 2.A.66.1) family.</text>
</comment>
<organism evidence="14 15">
    <name type="scientific">Dielma fastidiosa</name>
    <dbReference type="NCBI Taxonomy" id="1034346"/>
    <lineage>
        <taxon>Bacteria</taxon>
        <taxon>Bacillati</taxon>
        <taxon>Bacillota</taxon>
        <taxon>Erysipelotrichia</taxon>
        <taxon>Erysipelotrichales</taxon>
        <taxon>Erysipelotrichaceae</taxon>
        <taxon>Dielma</taxon>
    </lineage>
</organism>
<evidence type="ECO:0000313" key="15">
    <source>
        <dbReference type="Proteomes" id="UP001276902"/>
    </source>
</evidence>
<feature type="transmembrane region" description="Helical" evidence="13">
    <location>
        <begin position="166"/>
        <end position="188"/>
    </location>
</feature>
<accession>A0AB35UJP8</accession>
<keyword evidence="9 13" id="KW-1133">Transmembrane helix</keyword>
<evidence type="ECO:0000313" key="14">
    <source>
        <dbReference type="EMBL" id="MDY5168243.1"/>
    </source>
</evidence>
<dbReference type="EMBL" id="JALDAW010000013">
    <property type="protein sequence ID" value="MDY5168243.1"/>
    <property type="molecule type" value="Genomic_DNA"/>
</dbReference>
<evidence type="ECO:0000256" key="3">
    <source>
        <dbReference type="ARBA" id="ARBA00010199"/>
    </source>
</evidence>
<feature type="transmembrane region" description="Helical" evidence="13">
    <location>
        <begin position="417"/>
        <end position="439"/>
    </location>
</feature>